<evidence type="ECO:0000313" key="2">
    <source>
        <dbReference type="Proteomes" id="UP000077315"/>
    </source>
</evidence>
<dbReference type="Pfam" id="PF02992">
    <property type="entry name" value="Transposase_21"/>
    <property type="match status" value="1"/>
</dbReference>
<gene>
    <name evidence="1" type="ORF">PHYBLDRAFT_73326</name>
</gene>
<proteinExistence type="predicted"/>
<accession>A0A162U5Z5</accession>
<keyword evidence="2" id="KW-1185">Reference proteome</keyword>
<evidence type="ECO:0000313" key="1">
    <source>
        <dbReference type="EMBL" id="OAD72593.1"/>
    </source>
</evidence>
<reference evidence="2" key="1">
    <citation type="submission" date="2015-06" db="EMBL/GenBank/DDBJ databases">
        <title>Expansion of signal transduction pathways in fungi by whole-genome duplication.</title>
        <authorList>
            <consortium name="DOE Joint Genome Institute"/>
            <person name="Corrochano L.M."/>
            <person name="Kuo A."/>
            <person name="Marcet-Houben M."/>
            <person name="Polaino S."/>
            <person name="Salamov A."/>
            <person name="Villalobos J.M."/>
            <person name="Alvarez M.I."/>
            <person name="Avalos J."/>
            <person name="Benito E.P."/>
            <person name="Benoit I."/>
            <person name="Burger G."/>
            <person name="Camino L.P."/>
            <person name="Canovas D."/>
            <person name="Cerda-Olmedo E."/>
            <person name="Cheng J.-F."/>
            <person name="Dominguez A."/>
            <person name="Elias M."/>
            <person name="Eslava A.P."/>
            <person name="Glaser F."/>
            <person name="Grimwood J."/>
            <person name="Gutierrez G."/>
            <person name="Heitman J."/>
            <person name="Henrissat B."/>
            <person name="Iturriaga E.A."/>
            <person name="Lang B.F."/>
            <person name="Lavin J.L."/>
            <person name="Lee S."/>
            <person name="Li W."/>
            <person name="Lindquist E."/>
            <person name="Lopez-Garcia S."/>
            <person name="Luque E.M."/>
            <person name="Marcos A.T."/>
            <person name="Martin J."/>
            <person name="McCluskey K."/>
            <person name="Medina H.R."/>
            <person name="Miralles-Duran A."/>
            <person name="Miyazaki A."/>
            <person name="Munoz-Torres E."/>
            <person name="Oguiza J.A."/>
            <person name="Ohm R."/>
            <person name="Olmedo M."/>
            <person name="Orejas M."/>
            <person name="Ortiz-Castellanos L."/>
            <person name="Pisabarro A.G."/>
            <person name="Rodriguez-Romero J."/>
            <person name="Ruiz-Herrera J."/>
            <person name="Ruiz-Vazquez R."/>
            <person name="Sanz C."/>
            <person name="Schackwitz W."/>
            <person name="Schmutz J."/>
            <person name="Shahriari M."/>
            <person name="Shelest E."/>
            <person name="Silva-Franco F."/>
            <person name="Soanes D."/>
            <person name="Syed K."/>
            <person name="Tagua V.G."/>
            <person name="Talbot N.J."/>
            <person name="Thon M."/>
            <person name="De vries R.P."/>
            <person name="Wiebenga A."/>
            <person name="Yadav J.S."/>
            <person name="Braun E.L."/>
            <person name="Baker S."/>
            <person name="Garre V."/>
            <person name="Horwitz B."/>
            <person name="Torres-Martinez S."/>
            <person name="Idnurm A."/>
            <person name="Herrera-Estrella A."/>
            <person name="Gabaldon T."/>
            <person name="Grigoriev I.V."/>
        </authorList>
    </citation>
    <scope>NUCLEOTIDE SEQUENCE [LARGE SCALE GENOMIC DNA]</scope>
    <source>
        <strain evidence="2">NRRL 1555(-)</strain>
    </source>
</reference>
<dbReference type="GeneID" id="29003735"/>
<dbReference type="AlphaFoldDB" id="A0A162U5Z5"/>
<dbReference type="InParanoid" id="A0A162U5Z5"/>
<sequence>MIIVYFRTVRREESNDENEADIVGVIVFKDTMDSDHVWIRSYEENPFSSTPSVTNGLSYTCQAIINPTVPPRTIEKLVPLMVFIYSLLRKYRGTTFPQPQTELLDEANEAFVNHTHYLMLTLNVDWVNLFEGRTYAGGALYLLISNFFRENQMKAESIILFGVMPGPKEAENNQMGNFLENLVDELVELYGGITAKATEFPSGTAVHTAIMRVTSNIPAARNAVGFT</sequence>
<dbReference type="InterPro" id="IPR004242">
    <property type="entry name" value="Transposase_21"/>
</dbReference>
<organism evidence="1 2">
    <name type="scientific">Phycomyces blakesleeanus (strain ATCC 8743b / DSM 1359 / FGSC 10004 / NBRC 33097 / NRRL 1555)</name>
    <dbReference type="NCBI Taxonomy" id="763407"/>
    <lineage>
        <taxon>Eukaryota</taxon>
        <taxon>Fungi</taxon>
        <taxon>Fungi incertae sedis</taxon>
        <taxon>Mucoromycota</taxon>
        <taxon>Mucoromycotina</taxon>
        <taxon>Mucoromycetes</taxon>
        <taxon>Mucorales</taxon>
        <taxon>Phycomycetaceae</taxon>
        <taxon>Phycomyces</taxon>
    </lineage>
</organism>
<protein>
    <submittedName>
        <fullName evidence="1">Uncharacterized protein</fullName>
    </submittedName>
</protein>
<dbReference type="RefSeq" id="XP_018290633.1">
    <property type="nucleotide sequence ID" value="XM_018442829.1"/>
</dbReference>
<dbReference type="VEuPathDB" id="FungiDB:PHYBLDRAFT_73326"/>
<dbReference type="EMBL" id="KV440983">
    <property type="protein sequence ID" value="OAD72593.1"/>
    <property type="molecule type" value="Genomic_DNA"/>
</dbReference>
<name>A0A162U5Z5_PHYB8</name>
<dbReference type="OrthoDB" id="3234349at2759"/>
<dbReference type="Proteomes" id="UP000077315">
    <property type="component" value="Unassembled WGS sequence"/>
</dbReference>